<proteinExistence type="predicted"/>
<accession>A0A8S3PZ04</accession>
<name>A0A8S3PZ04_MYTED</name>
<evidence type="ECO:0000313" key="1">
    <source>
        <dbReference type="EMBL" id="CAG2188733.1"/>
    </source>
</evidence>
<protein>
    <submittedName>
        <fullName evidence="1">Uncharacterized protein</fullName>
    </submittedName>
</protein>
<dbReference type="AlphaFoldDB" id="A0A8S3PZ04"/>
<dbReference type="EMBL" id="CAJPWZ010000273">
    <property type="protein sequence ID" value="CAG2188733.1"/>
    <property type="molecule type" value="Genomic_DNA"/>
</dbReference>
<dbReference type="OrthoDB" id="6161029at2759"/>
<organism evidence="1 2">
    <name type="scientific">Mytilus edulis</name>
    <name type="common">Blue mussel</name>
    <dbReference type="NCBI Taxonomy" id="6550"/>
    <lineage>
        <taxon>Eukaryota</taxon>
        <taxon>Metazoa</taxon>
        <taxon>Spiralia</taxon>
        <taxon>Lophotrochozoa</taxon>
        <taxon>Mollusca</taxon>
        <taxon>Bivalvia</taxon>
        <taxon>Autobranchia</taxon>
        <taxon>Pteriomorphia</taxon>
        <taxon>Mytilida</taxon>
        <taxon>Mytiloidea</taxon>
        <taxon>Mytilidae</taxon>
        <taxon>Mytilinae</taxon>
        <taxon>Mytilus</taxon>
    </lineage>
</organism>
<dbReference type="Proteomes" id="UP000683360">
    <property type="component" value="Unassembled WGS sequence"/>
</dbReference>
<evidence type="ECO:0000313" key="2">
    <source>
        <dbReference type="Proteomes" id="UP000683360"/>
    </source>
</evidence>
<sequence length="325" mass="37060">MVDACAVITYNITNINQGQGQCNLKEKATDAFPYQFVSTTGMCVMERDDILQHVQGVLTPQVTSTSPNILDTSDAETTSNPVTINPYSNTSIIGTVEVIQNLCGLYTSNDIIVLTRDGVYVYDKYDDLWTNTTGPCMPVQAFEDVFNAYPNLPDITEIEAIHSTNTDRVELYANNYVWSFLFAAGSLQYSDYGYPMTYTEHLKQKTNRPSLNYYITRPLWAIQRGVYGTQERYFYENGKIHLYSISQPYYIEITVTQKYYNSNNINLNPWIKLPPNVADILLIPEQWHNYVVLTSDGQCYEYVINYVVNLNDPVISINLLGDIVF</sequence>
<comment type="caution">
    <text evidence="1">The sequence shown here is derived from an EMBL/GenBank/DDBJ whole genome shotgun (WGS) entry which is preliminary data.</text>
</comment>
<gene>
    <name evidence="1" type="ORF">MEDL_4156</name>
</gene>
<keyword evidence="2" id="KW-1185">Reference proteome</keyword>
<reference evidence="1" key="1">
    <citation type="submission" date="2021-03" db="EMBL/GenBank/DDBJ databases">
        <authorList>
            <person name="Bekaert M."/>
        </authorList>
    </citation>
    <scope>NUCLEOTIDE SEQUENCE</scope>
</reference>